<accession>A0A6F9EF81</accession>
<name>A0A6F9EF81_9BACL</name>
<reference evidence="1 2" key="1">
    <citation type="submission" date="2020-04" db="EMBL/GenBank/DDBJ databases">
        <authorList>
            <person name="Hogendoorn C."/>
        </authorList>
    </citation>
    <scope>NUCLEOTIDE SEQUENCE [LARGE SCALE GENOMIC DNA]</scope>
    <source>
        <strain evidence="1">COOX1</strain>
    </source>
</reference>
<dbReference type="Proteomes" id="UP000502196">
    <property type="component" value="Chromosome"/>
</dbReference>
<evidence type="ECO:0000313" key="2">
    <source>
        <dbReference type="Proteomes" id="UP000502196"/>
    </source>
</evidence>
<organism evidence="1 2">
    <name type="scientific">Kyrpidia spormannii</name>
    <dbReference type="NCBI Taxonomy" id="2055160"/>
    <lineage>
        <taxon>Bacteria</taxon>
        <taxon>Bacillati</taxon>
        <taxon>Bacillota</taxon>
        <taxon>Bacilli</taxon>
        <taxon>Bacillales</taxon>
        <taxon>Alicyclobacillaceae</taxon>
        <taxon>Kyrpidia</taxon>
    </lineage>
</organism>
<protein>
    <submittedName>
        <fullName evidence="1">Uncharacterized protein</fullName>
    </submittedName>
</protein>
<gene>
    <name evidence="1" type="ORF">COOX1_3218</name>
</gene>
<dbReference type="AlphaFoldDB" id="A0A6F9EF81"/>
<evidence type="ECO:0000313" key="1">
    <source>
        <dbReference type="EMBL" id="CAB3395972.1"/>
    </source>
</evidence>
<proteinExistence type="predicted"/>
<sequence length="65" mass="6968">MMPNDKSVGKDIAGRYIGVCSLMRFHVEGSPMVLAEAVARGLSVISLDCPKGTKEIGHRVNGRPD</sequence>
<dbReference type="EMBL" id="LR792683">
    <property type="protein sequence ID" value="CAB3395972.1"/>
    <property type="molecule type" value="Genomic_DNA"/>
</dbReference>